<gene>
    <name evidence="2" type="ORF">Golax_019477</name>
</gene>
<accession>A0A7J8Z756</accession>
<reference evidence="2 3" key="1">
    <citation type="journal article" date="2019" name="Genome Biol. Evol.">
        <title>Insights into the evolution of the New World diploid cottons (Gossypium, subgenus Houzingenia) based on genome sequencing.</title>
        <authorList>
            <person name="Grover C.E."/>
            <person name="Arick M.A. 2nd"/>
            <person name="Thrash A."/>
            <person name="Conover J.L."/>
            <person name="Sanders W.S."/>
            <person name="Peterson D.G."/>
            <person name="Frelichowski J.E."/>
            <person name="Scheffler J.A."/>
            <person name="Scheffler B.E."/>
            <person name="Wendel J.F."/>
        </authorList>
    </citation>
    <scope>NUCLEOTIDE SEQUENCE [LARGE SCALE GENOMIC DNA]</scope>
    <source>
        <strain evidence="2">4</strain>
        <tissue evidence="2">Leaf</tissue>
    </source>
</reference>
<comment type="caution">
    <text evidence="2">The sequence shown here is derived from an EMBL/GenBank/DDBJ whole genome shotgun (WGS) entry which is preliminary data.</text>
</comment>
<evidence type="ECO:0000313" key="3">
    <source>
        <dbReference type="Proteomes" id="UP000593574"/>
    </source>
</evidence>
<feature type="compositionally biased region" description="Basic residues" evidence="1">
    <location>
        <begin position="9"/>
        <end position="18"/>
    </location>
</feature>
<evidence type="ECO:0000256" key="1">
    <source>
        <dbReference type="SAM" id="MobiDB-lite"/>
    </source>
</evidence>
<organism evidence="2 3">
    <name type="scientific">Gossypium laxum</name>
    <dbReference type="NCBI Taxonomy" id="34288"/>
    <lineage>
        <taxon>Eukaryota</taxon>
        <taxon>Viridiplantae</taxon>
        <taxon>Streptophyta</taxon>
        <taxon>Embryophyta</taxon>
        <taxon>Tracheophyta</taxon>
        <taxon>Spermatophyta</taxon>
        <taxon>Magnoliopsida</taxon>
        <taxon>eudicotyledons</taxon>
        <taxon>Gunneridae</taxon>
        <taxon>Pentapetalae</taxon>
        <taxon>rosids</taxon>
        <taxon>malvids</taxon>
        <taxon>Malvales</taxon>
        <taxon>Malvaceae</taxon>
        <taxon>Malvoideae</taxon>
        <taxon>Gossypium</taxon>
    </lineage>
</organism>
<feature type="compositionally biased region" description="Low complexity" evidence="1">
    <location>
        <begin position="57"/>
        <end position="71"/>
    </location>
</feature>
<protein>
    <submittedName>
        <fullName evidence="2">Uncharacterized protein</fullName>
    </submittedName>
</protein>
<name>A0A7J8Z756_9ROSI</name>
<feature type="region of interest" description="Disordered" evidence="1">
    <location>
        <begin position="53"/>
        <end position="74"/>
    </location>
</feature>
<evidence type="ECO:0000313" key="2">
    <source>
        <dbReference type="EMBL" id="MBA0707430.1"/>
    </source>
</evidence>
<feature type="region of interest" description="Disordered" evidence="1">
    <location>
        <begin position="1"/>
        <end position="21"/>
    </location>
</feature>
<dbReference type="EMBL" id="JABEZV010000003">
    <property type="protein sequence ID" value="MBA0707430.1"/>
    <property type="molecule type" value="Genomic_DNA"/>
</dbReference>
<keyword evidence="3" id="KW-1185">Reference proteome</keyword>
<proteinExistence type="predicted"/>
<sequence>MQPLVLRRPPGKPRKARKKGVDEAQLLVKDGRGGHANELHEMWWLIRPQCATPQSATLTPPTEPTTQGPETARNTTMFKEKLLVSV</sequence>
<dbReference type="Proteomes" id="UP000593574">
    <property type="component" value="Unassembled WGS sequence"/>
</dbReference>
<dbReference type="AlphaFoldDB" id="A0A7J8Z756"/>